<evidence type="ECO:0000313" key="4">
    <source>
        <dbReference type="Proteomes" id="UP001152300"/>
    </source>
</evidence>
<dbReference type="Proteomes" id="UP001152300">
    <property type="component" value="Unassembled WGS sequence"/>
</dbReference>
<feature type="signal peptide" evidence="2">
    <location>
        <begin position="1"/>
        <end position="18"/>
    </location>
</feature>
<keyword evidence="1" id="KW-0472">Membrane</keyword>
<feature type="chain" id="PRO_5040881305" evidence="2">
    <location>
        <begin position="19"/>
        <end position="282"/>
    </location>
</feature>
<keyword evidence="4" id="KW-1185">Reference proteome</keyword>
<keyword evidence="2" id="KW-0732">Signal</keyword>
<dbReference type="AlphaFoldDB" id="A0A9X0ALZ8"/>
<keyword evidence="1" id="KW-0812">Transmembrane</keyword>
<dbReference type="EMBL" id="JAPEIS010000007">
    <property type="protein sequence ID" value="KAJ8064778.1"/>
    <property type="molecule type" value="Genomic_DNA"/>
</dbReference>
<proteinExistence type="predicted"/>
<feature type="transmembrane region" description="Helical" evidence="1">
    <location>
        <begin position="249"/>
        <end position="270"/>
    </location>
</feature>
<gene>
    <name evidence="3" type="ORF">OCU04_007088</name>
</gene>
<protein>
    <submittedName>
        <fullName evidence="3">Uncharacterized protein</fullName>
    </submittedName>
</protein>
<organism evidence="3 4">
    <name type="scientific">Sclerotinia nivalis</name>
    <dbReference type="NCBI Taxonomy" id="352851"/>
    <lineage>
        <taxon>Eukaryota</taxon>
        <taxon>Fungi</taxon>
        <taxon>Dikarya</taxon>
        <taxon>Ascomycota</taxon>
        <taxon>Pezizomycotina</taxon>
        <taxon>Leotiomycetes</taxon>
        <taxon>Helotiales</taxon>
        <taxon>Sclerotiniaceae</taxon>
        <taxon>Sclerotinia</taxon>
    </lineage>
</organism>
<evidence type="ECO:0000256" key="2">
    <source>
        <dbReference type="SAM" id="SignalP"/>
    </source>
</evidence>
<name>A0A9X0ALZ8_9HELO</name>
<evidence type="ECO:0000313" key="3">
    <source>
        <dbReference type="EMBL" id="KAJ8064778.1"/>
    </source>
</evidence>
<evidence type="ECO:0000256" key="1">
    <source>
        <dbReference type="SAM" id="Phobius"/>
    </source>
</evidence>
<sequence>MEFYKLFLLFLMMILASGQDTAGPSSLTTGVVTTTKTIVGSFGSELFSMIQTITSTSAPAAATFDELQSARSTFYSTSILYVSYTNVVTTTVFPQNTSTAVITINITSTASHTSTITSTELSTVTAVTTAFTPSSSIATGLCYVAAQDFLTPCTAGVLASATVPLSVISSALASSPAIRNTPNGVFKSLASLKRHVVGANHNEKRGSSCGGWQAAIIVTALFIAFSLVSILFFATLLREKQEELPRLYAYRWWIYGTQGLLVGLLVWLIIWSAMKTVGNGCN</sequence>
<accession>A0A9X0ALZ8</accession>
<reference evidence="3" key="1">
    <citation type="submission" date="2022-11" db="EMBL/GenBank/DDBJ databases">
        <title>Genome Resource of Sclerotinia nivalis Strain SnTB1, a Plant Pathogen Isolated from American Ginseng.</title>
        <authorList>
            <person name="Fan S."/>
        </authorList>
    </citation>
    <scope>NUCLEOTIDE SEQUENCE</scope>
    <source>
        <strain evidence="3">SnTB1</strain>
    </source>
</reference>
<comment type="caution">
    <text evidence="3">The sequence shown here is derived from an EMBL/GenBank/DDBJ whole genome shotgun (WGS) entry which is preliminary data.</text>
</comment>
<keyword evidence="1" id="KW-1133">Transmembrane helix</keyword>
<dbReference type="OrthoDB" id="3560239at2759"/>
<feature type="transmembrane region" description="Helical" evidence="1">
    <location>
        <begin position="212"/>
        <end position="237"/>
    </location>
</feature>